<protein>
    <submittedName>
        <fullName evidence="1">Uncharacterized protein</fullName>
    </submittedName>
</protein>
<evidence type="ECO:0000313" key="2">
    <source>
        <dbReference type="Proteomes" id="UP000782519"/>
    </source>
</evidence>
<sequence length="57" mass="6453">MTPRFDVIELDAFQGWAIRITWQDGREQQLVGVYTSEEAATAILPTVAKRFMADHGD</sequence>
<dbReference type="Proteomes" id="UP000782519">
    <property type="component" value="Unassembled WGS sequence"/>
</dbReference>
<organism evidence="1 2">
    <name type="scientific">Rhodopseudomonas palustris</name>
    <dbReference type="NCBI Taxonomy" id="1076"/>
    <lineage>
        <taxon>Bacteria</taxon>
        <taxon>Pseudomonadati</taxon>
        <taxon>Pseudomonadota</taxon>
        <taxon>Alphaproteobacteria</taxon>
        <taxon>Hyphomicrobiales</taxon>
        <taxon>Nitrobacteraceae</taxon>
        <taxon>Rhodopseudomonas</taxon>
    </lineage>
</organism>
<proteinExistence type="predicted"/>
<name>A0A933S0H4_RHOPL</name>
<comment type="caution">
    <text evidence="1">The sequence shown here is derived from an EMBL/GenBank/DDBJ whole genome shotgun (WGS) entry which is preliminary data.</text>
</comment>
<dbReference type="AlphaFoldDB" id="A0A933S0H4"/>
<dbReference type="EMBL" id="JACRJB010000053">
    <property type="protein sequence ID" value="MBI5131490.1"/>
    <property type="molecule type" value="Genomic_DNA"/>
</dbReference>
<evidence type="ECO:0000313" key="1">
    <source>
        <dbReference type="EMBL" id="MBI5131490.1"/>
    </source>
</evidence>
<accession>A0A933S0H4</accession>
<gene>
    <name evidence="1" type="ORF">HZA66_18795</name>
</gene>
<reference evidence="1" key="1">
    <citation type="submission" date="2020-07" db="EMBL/GenBank/DDBJ databases">
        <title>Huge and variable diversity of episymbiotic CPR bacteria and DPANN archaea in groundwater ecosystems.</title>
        <authorList>
            <person name="He C.Y."/>
            <person name="Keren R."/>
            <person name="Whittaker M."/>
            <person name="Farag I.F."/>
            <person name="Doudna J."/>
            <person name="Cate J.H.D."/>
            <person name="Banfield J.F."/>
        </authorList>
    </citation>
    <scope>NUCLEOTIDE SEQUENCE</scope>
    <source>
        <strain evidence="1">NC_groundwater_1818_Pr3_B-0.1um_66_35</strain>
    </source>
</reference>